<dbReference type="InterPro" id="IPR000504">
    <property type="entry name" value="RRM_dom"/>
</dbReference>
<dbReference type="GO" id="GO:0005634">
    <property type="term" value="C:nucleus"/>
    <property type="evidence" value="ECO:0007669"/>
    <property type="project" value="TreeGrafter"/>
</dbReference>
<dbReference type="OrthoDB" id="1875751at2759"/>
<feature type="compositionally biased region" description="Low complexity" evidence="3">
    <location>
        <begin position="77"/>
        <end position="87"/>
    </location>
</feature>
<feature type="compositionally biased region" description="Low complexity" evidence="3">
    <location>
        <begin position="1"/>
        <end position="10"/>
    </location>
</feature>
<dbReference type="InterPro" id="IPR050886">
    <property type="entry name" value="RNA-binding_reg"/>
</dbReference>
<dbReference type="PANTHER" id="PTHR48024">
    <property type="entry name" value="GEO13361P1-RELATED"/>
    <property type="match status" value="1"/>
</dbReference>
<evidence type="ECO:0000256" key="1">
    <source>
        <dbReference type="ARBA" id="ARBA00022884"/>
    </source>
</evidence>
<dbReference type="Gene3D" id="3.30.70.330">
    <property type="match status" value="2"/>
</dbReference>
<dbReference type="InterPro" id="IPR012677">
    <property type="entry name" value="Nucleotide-bd_a/b_plait_sf"/>
</dbReference>
<protein>
    <recommendedName>
        <fullName evidence="4">RRM domain-containing protein</fullName>
    </recommendedName>
</protein>
<dbReference type="PANTHER" id="PTHR48024:SF56">
    <property type="entry name" value="HETEROGENEOUS NUCLEAR RIBONUCLEOPROTEIN A0"/>
    <property type="match status" value="1"/>
</dbReference>
<comment type="caution">
    <text evidence="5">The sequence shown here is derived from an EMBL/GenBank/DDBJ whole genome shotgun (WGS) entry which is preliminary data.</text>
</comment>
<name>A0A7J6L466_PERCH</name>
<feature type="compositionally biased region" description="Low complexity" evidence="3">
    <location>
        <begin position="306"/>
        <end position="316"/>
    </location>
</feature>
<dbReference type="GO" id="GO:0003723">
    <property type="term" value="F:RNA binding"/>
    <property type="evidence" value="ECO:0007669"/>
    <property type="project" value="UniProtKB-UniRule"/>
</dbReference>
<feature type="compositionally biased region" description="Basic and acidic residues" evidence="3">
    <location>
        <begin position="53"/>
        <end position="65"/>
    </location>
</feature>
<evidence type="ECO:0000313" key="5">
    <source>
        <dbReference type="EMBL" id="KAF4653526.1"/>
    </source>
</evidence>
<reference evidence="5 6" key="1">
    <citation type="submission" date="2020-04" db="EMBL/GenBank/DDBJ databases">
        <title>Perkinsus chesapeaki whole genome sequence.</title>
        <authorList>
            <person name="Bogema D.R."/>
        </authorList>
    </citation>
    <scope>NUCLEOTIDE SEQUENCE [LARGE SCALE GENOMIC DNA]</scope>
    <source>
        <strain evidence="5">ATCC PRA-425</strain>
    </source>
</reference>
<evidence type="ECO:0000313" key="6">
    <source>
        <dbReference type="Proteomes" id="UP000591131"/>
    </source>
</evidence>
<dbReference type="AlphaFoldDB" id="A0A7J6L466"/>
<feature type="domain" description="RRM" evidence="4">
    <location>
        <begin position="118"/>
        <end position="195"/>
    </location>
</feature>
<feature type="region of interest" description="Disordered" evidence="3">
    <location>
        <begin position="53"/>
        <end position="116"/>
    </location>
</feature>
<dbReference type="InterPro" id="IPR035979">
    <property type="entry name" value="RBD_domain_sf"/>
</dbReference>
<organism evidence="5 6">
    <name type="scientific">Perkinsus chesapeaki</name>
    <name type="common">Clam parasite</name>
    <name type="synonym">Perkinsus andrewsi</name>
    <dbReference type="NCBI Taxonomy" id="330153"/>
    <lineage>
        <taxon>Eukaryota</taxon>
        <taxon>Sar</taxon>
        <taxon>Alveolata</taxon>
        <taxon>Perkinsozoa</taxon>
        <taxon>Perkinsea</taxon>
        <taxon>Perkinsida</taxon>
        <taxon>Perkinsidae</taxon>
        <taxon>Perkinsus</taxon>
    </lineage>
</organism>
<keyword evidence="6" id="KW-1185">Reference proteome</keyword>
<dbReference type="SMART" id="SM00360">
    <property type="entry name" value="RRM"/>
    <property type="match status" value="2"/>
</dbReference>
<feature type="compositionally biased region" description="Basic and acidic residues" evidence="3">
    <location>
        <begin position="90"/>
        <end position="103"/>
    </location>
</feature>
<keyword evidence="1 2" id="KW-0694">RNA-binding</keyword>
<feature type="region of interest" description="Disordered" evidence="3">
    <location>
        <begin position="297"/>
        <end position="333"/>
    </location>
</feature>
<dbReference type="EMBL" id="JAAPAO010000812">
    <property type="protein sequence ID" value="KAF4653526.1"/>
    <property type="molecule type" value="Genomic_DNA"/>
</dbReference>
<evidence type="ECO:0000259" key="4">
    <source>
        <dbReference type="PROSITE" id="PS50102"/>
    </source>
</evidence>
<dbReference type="Pfam" id="PF00076">
    <property type="entry name" value="RRM_1"/>
    <property type="match status" value="1"/>
</dbReference>
<dbReference type="CDD" id="cd00590">
    <property type="entry name" value="RRM_SF"/>
    <property type="match status" value="1"/>
</dbReference>
<accession>A0A7J6L466</accession>
<dbReference type="SUPFAM" id="SSF54928">
    <property type="entry name" value="RNA-binding domain, RBD"/>
    <property type="match status" value="1"/>
</dbReference>
<dbReference type="PROSITE" id="PS50102">
    <property type="entry name" value="RRM"/>
    <property type="match status" value="1"/>
</dbReference>
<evidence type="ECO:0000256" key="3">
    <source>
        <dbReference type="SAM" id="MobiDB-lite"/>
    </source>
</evidence>
<dbReference type="Proteomes" id="UP000591131">
    <property type="component" value="Unassembled WGS sequence"/>
</dbReference>
<feature type="region of interest" description="Disordered" evidence="3">
    <location>
        <begin position="1"/>
        <end position="27"/>
    </location>
</feature>
<sequence>MSSSIPSISPTPQAQAQEEGDSLAPGHAEDRKTCVANVPHVIMGKVIDVKRAADGKKKDNEDDINKIPITPRGTELRTSSSTTTRTSYLGRDRKSYNRGEYTPHMENGNNNQTPDDPRKVFIGGIPMSVDKDRLINMLSHYGNVIDCDIMYDKNSGRSRGFGRATFSKVEEAQLAIMQGGLAAEGAGVEIKPLMRLIDKGGGGGNDKKRIRSHLSQYGKVVDVRIYHDKAPPLQQQQHRDSGGAGYGGHKGFGYAVMSTPMEAQAACKGGNKNYIDAKWVQIKPFCALNDDTQLQQQGQLQGGGASSLSMPAAAAAARRRPPPPLPRGSGMNSIPLGLYRNTMMIQDKYLSTSPYARQGYKATLPQQQQGGGGGGAMYRGGGGMMMSSGVGGIPLPSNNIMQ</sequence>
<proteinExistence type="predicted"/>
<gene>
    <name evidence="5" type="ORF">FOL47_010478</name>
</gene>
<evidence type="ECO:0000256" key="2">
    <source>
        <dbReference type="PROSITE-ProRule" id="PRU00176"/>
    </source>
</evidence>